<dbReference type="Gene3D" id="2.60.120.1440">
    <property type="match status" value="1"/>
</dbReference>
<gene>
    <name evidence="3" type="ORF">E5A73_20715</name>
</gene>
<proteinExistence type="predicted"/>
<dbReference type="OrthoDB" id="1098280at2"/>
<reference evidence="3 4" key="1">
    <citation type="submission" date="2019-04" db="EMBL/GenBank/DDBJ databases">
        <title>Sphingomonas psychrotolerans sp. nov., isolated from soil in the Tianshan Mountains, Xinjiang, China.</title>
        <authorList>
            <person name="Luo Y."/>
            <person name="Sheng H."/>
        </authorList>
    </citation>
    <scope>NUCLEOTIDE SEQUENCE [LARGE SCALE GENOMIC DNA]</scope>
    <source>
        <strain evidence="3 4">ZFGT-11</strain>
    </source>
</reference>
<dbReference type="Pfam" id="PF04773">
    <property type="entry name" value="FecR"/>
    <property type="match status" value="1"/>
</dbReference>
<dbReference type="EMBL" id="SRXT01000010">
    <property type="protein sequence ID" value="TGX48730.1"/>
    <property type="molecule type" value="Genomic_DNA"/>
</dbReference>
<evidence type="ECO:0000313" key="3">
    <source>
        <dbReference type="EMBL" id="TGX48730.1"/>
    </source>
</evidence>
<dbReference type="InterPro" id="IPR006860">
    <property type="entry name" value="FecR"/>
</dbReference>
<dbReference type="RefSeq" id="WP_135965765.1">
    <property type="nucleotide sequence ID" value="NZ_SRXT01000010.1"/>
</dbReference>
<dbReference type="Gene3D" id="3.55.50.30">
    <property type="match status" value="1"/>
</dbReference>
<evidence type="ECO:0000259" key="1">
    <source>
        <dbReference type="Pfam" id="PF04773"/>
    </source>
</evidence>
<dbReference type="PANTHER" id="PTHR30273">
    <property type="entry name" value="PERIPLASMIC SIGNAL SENSOR AND SIGMA FACTOR ACTIVATOR FECR-RELATED"/>
    <property type="match status" value="1"/>
</dbReference>
<accession>A0A4S1X1T5</accession>
<dbReference type="InterPro" id="IPR012373">
    <property type="entry name" value="Ferrdict_sens_TM"/>
</dbReference>
<comment type="caution">
    <text evidence="3">The sequence shown here is derived from an EMBL/GenBank/DDBJ whole genome shotgun (WGS) entry which is preliminary data.</text>
</comment>
<dbReference type="PIRSF" id="PIRSF018266">
    <property type="entry name" value="FecR"/>
    <property type="match status" value="1"/>
</dbReference>
<name>A0A4S1X1T5_9SPHN</name>
<evidence type="ECO:0000259" key="2">
    <source>
        <dbReference type="Pfam" id="PF16220"/>
    </source>
</evidence>
<dbReference type="Proteomes" id="UP000306147">
    <property type="component" value="Unassembled WGS sequence"/>
</dbReference>
<dbReference type="InterPro" id="IPR032623">
    <property type="entry name" value="FecR_N"/>
</dbReference>
<feature type="domain" description="FecR N-terminal" evidence="2">
    <location>
        <begin position="24"/>
        <end position="59"/>
    </location>
</feature>
<keyword evidence="4" id="KW-1185">Reference proteome</keyword>
<feature type="domain" description="FecR protein" evidence="1">
    <location>
        <begin position="129"/>
        <end position="219"/>
    </location>
</feature>
<dbReference type="PANTHER" id="PTHR30273:SF2">
    <property type="entry name" value="PROTEIN FECR"/>
    <property type="match status" value="1"/>
</dbReference>
<dbReference type="Pfam" id="PF16220">
    <property type="entry name" value="DUF4880"/>
    <property type="match status" value="1"/>
</dbReference>
<sequence>MTQRSGWTDSELARLRLEGLDHLNRLHSGEATDHDAAAFVAWRSQSRAHEEAFRAALRLRGLVRVVETQAVAMPDDAKIVAFAAPARPHLNLGRRHFFGGAIAASVAGGALLFGRTLDLLPSAGEAMADYRTGPGQRRVVALAGGASVDLNTRTAIDMYAGLGMPAIELISGEAVLSSGRAGPAALVAGDGVSVVRGGRFNARRDGGDVCITCLEGQVEVAWAGEKRMLRAAAEVRYDGSGIGPVKPGADAAVLTAWQSGTLIFRNMPMRQVVAEINRYRPGRVFLANADLAARSLSGTYYVDRLDDFFSQAELALGINVARLPGNVVVLS</sequence>
<protein>
    <submittedName>
        <fullName evidence="3">DUF4880 domain-containing protein</fullName>
    </submittedName>
</protein>
<dbReference type="GO" id="GO:0016989">
    <property type="term" value="F:sigma factor antagonist activity"/>
    <property type="evidence" value="ECO:0007669"/>
    <property type="project" value="TreeGrafter"/>
</dbReference>
<organism evidence="3 4">
    <name type="scientific">Sphingomonas gei</name>
    <dbReference type="NCBI Taxonomy" id="1395960"/>
    <lineage>
        <taxon>Bacteria</taxon>
        <taxon>Pseudomonadati</taxon>
        <taxon>Pseudomonadota</taxon>
        <taxon>Alphaproteobacteria</taxon>
        <taxon>Sphingomonadales</taxon>
        <taxon>Sphingomonadaceae</taxon>
        <taxon>Sphingomonas</taxon>
    </lineage>
</organism>
<dbReference type="AlphaFoldDB" id="A0A4S1X1T5"/>
<evidence type="ECO:0000313" key="4">
    <source>
        <dbReference type="Proteomes" id="UP000306147"/>
    </source>
</evidence>